<keyword evidence="1" id="KW-0472">Membrane</keyword>
<dbReference type="Proteomes" id="UP000074310">
    <property type="component" value="Unassembled WGS sequence"/>
</dbReference>
<organism evidence="2 3">
    <name type="scientific">Sphingomonas endophytica</name>
    <dbReference type="NCBI Taxonomy" id="869719"/>
    <lineage>
        <taxon>Bacteria</taxon>
        <taxon>Pseudomonadati</taxon>
        <taxon>Pseudomonadota</taxon>
        <taxon>Alphaproteobacteria</taxon>
        <taxon>Sphingomonadales</taxon>
        <taxon>Sphingomonadaceae</taxon>
        <taxon>Sphingomonas</taxon>
    </lineage>
</organism>
<sequence>MPRRLLAGIARFVAVMLAIGGAYVVAGWSLALIPRNAGWRPAGQGVTIWVEDNGVHTSLVLPKQAAGIDWRADFPARDLRDPRYGDHAYVAVGWGERHFYLGTPTWSDVRASTVLRAALGSDDTLLHVEHVARPTTGDDAREVTLSVTAYRRLAAAIRASRGTGGVIAGYDRYDVFYPAIGRYDALHTCNDWTSDTLARVGVRVGWWTPFAGGVMRWFPR</sequence>
<comment type="caution">
    <text evidence="2">The sequence shown here is derived from an EMBL/GenBank/DDBJ whole genome shotgun (WGS) entry which is preliminary data.</text>
</comment>
<evidence type="ECO:0000313" key="2">
    <source>
        <dbReference type="EMBL" id="KTT70118.1"/>
    </source>
</evidence>
<keyword evidence="1" id="KW-1133">Transmembrane helix</keyword>
<evidence type="ECO:0000313" key="3">
    <source>
        <dbReference type="Proteomes" id="UP000074310"/>
    </source>
</evidence>
<protein>
    <recommendedName>
        <fullName evidence="4">Urease-associated protein</fullName>
    </recommendedName>
</protein>
<dbReference type="NCBIfam" id="TIGR02117">
    <property type="entry name" value="chp_urease_rgn"/>
    <property type="match status" value="1"/>
</dbReference>
<dbReference type="InterPro" id="IPR011727">
    <property type="entry name" value="CHP02117"/>
</dbReference>
<name>A0A147HYV0_9SPHN</name>
<dbReference type="AlphaFoldDB" id="A0A147HYV0"/>
<keyword evidence="3" id="KW-1185">Reference proteome</keyword>
<keyword evidence="1" id="KW-0812">Transmembrane</keyword>
<proteinExistence type="predicted"/>
<evidence type="ECO:0008006" key="4">
    <source>
        <dbReference type="Google" id="ProtNLM"/>
    </source>
</evidence>
<gene>
    <name evidence="2" type="ORF">NS334_13180</name>
</gene>
<dbReference type="Pfam" id="PF09601">
    <property type="entry name" value="DUF2459"/>
    <property type="match status" value="1"/>
</dbReference>
<dbReference type="EMBL" id="LDTB01000057">
    <property type="protein sequence ID" value="KTT70118.1"/>
    <property type="molecule type" value="Genomic_DNA"/>
</dbReference>
<accession>A0A147HYV0</accession>
<evidence type="ECO:0000256" key="1">
    <source>
        <dbReference type="SAM" id="Phobius"/>
    </source>
</evidence>
<dbReference type="PATRIC" id="fig|869719.3.peg.2627"/>
<reference evidence="2 3" key="1">
    <citation type="journal article" date="2016" name="Front. Microbiol.">
        <title>Genomic Resource of Rice Seed Associated Bacteria.</title>
        <authorList>
            <person name="Midha S."/>
            <person name="Bansal K."/>
            <person name="Sharma S."/>
            <person name="Kumar N."/>
            <person name="Patil P.P."/>
            <person name="Chaudhry V."/>
            <person name="Patil P.B."/>
        </authorList>
    </citation>
    <scope>NUCLEOTIDE SEQUENCE [LARGE SCALE GENOMIC DNA]</scope>
    <source>
        <strain evidence="2 3">NS334</strain>
    </source>
</reference>
<feature type="transmembrane region" description="Helical" evidence="1">
    <location>
        <begin position="12"/>
        <end position="33"/>
    </location>
</feature>